<dbReference type="eggNOG" id="COG0438">
    <property type="taxonomic scope" value="Bacteria"/>
</dbReference>
<evidence type="ECO:0000313" key="4">
    <source>
        <dbReference type="Proteomes" id="UP000027821"/>
    </source>
</evidence>
<dbReference type="STRING" id="1048983.EL17_02735"/>
<dbReference type="InterPro" id="IPR001296">
    <property type="entry name" value="Glyco_trans_1"/>
</dbReference>
<sequence length="368" mass="40941">MIRVLHCIETISSGGVEQVRLQYAKCFNSDEFQLAIVCTQAKGYIFTAFQDLNIKVVPLGTFDHPFELKIYRKLLEFIREYNPHIIHGAVFEGMSMAVIGKIFGRVPVAILEETSDPQFRSRKANLLLKLYAMIADVVLGISPEVMLYLNHKIKVSDNKTLLMPNGLAIPPFSTLNELSNLRIRLGIAPDDIVIGSVGRMHNEIKRFSDLIDAIDLLSVPSVKCILIGDGPDLNKLKGQVSSLGLNGRILFLGYQSNPHPFYGIMDIFCIPSVQEGFGLVAVEAMFHKLPVIACRVGGLKDIVEGGITGCFVKPKNPLALAEKVKLLVQNPELRYEMGLAGYKKAIQSYTIDIYKEKLEMLYKTLLGK</sequence>
<dbReference type="Pfam" id="PF00534">
    <property type="entry name" value="Glycos_transf_1"/>
    <property type="match status" value="1"/>
</dbReference>
<dbReference type="PANTHER" id="PTHR45947">
    <property type="entry name" value="SULFOQUINOVOSYL TRANSFERASE SQD2"/>
    <property type="match status" value="1"/>
</dbReference>
<dbReference type="InterPro" id="IPR050194">
    <property type="entry name" value="Glycosyltransferase_grp1"/>
</dbReference>
<dbReference type="GO" id="GO:0016757">
    <property type="term" value="F:glycosyltransferase activity"/>
    <property type="evidence" value="ECO:0007669"/>
    <property type="project" value="InterPro"/>
</dbReference>
<evidence type="ECO:0000259" key="1">
    <source>
        <dbReference type="Pfam" id="PF00534"/>
    </source>
</evidence>
<evidence type="ECO:0000259" key="2">
    <source>
        <dbReference type="Pfam" id="PF13579"/>
    </source>
</evidence>
<dbReference type="Pfam" id="PF13579">
    <property type="entry name" value="Glyco_trans_4_4"/>
    <property type="match status" value="1"/>
</dbReference>
<dbReference type="InterPro" id="IPR028098">
    <property type="entry name" value="Glyco_trans_4-like_N"/>
</dbReference>
<dbReference type="EMBL" id="JMIH01000014">
    <property type="protein sequence ID" value="KEO74608.1"/>
    <property type="molecule type" value="Genomic_DNA"/>
</dbReference>
<dbReference type="SUPFAM" id="SSF53756">
    <property type="entry name" value="UDP-Glycosyltransferase/glycogen phosphorylase"/>
    <property type="match status" value="1"/>
</dbReference>
<feature type="domain" description="Glycosyl transferase family 1" evidence="1">
    <location>
        <begin position="182"/>
        <end position="343"/>
    </location>
</feature>
<dbReference type="AlphaFoldDB" id="A0A074L469"/>
<dbReference type="PANTHER" id="PTHR45947:SF3">
    <property type="entry name" value="SULFOQUINOVOSYL TRANSFERASE SQD2"/>
    <property type="match status" value="1"/>
</dbReference>
<proteinExistence type="predicted"/>
<protein>
    <recommendedName>
        <fullName evidence="5">Glycosyl transferase family 1</fullName>
    </recommendedName>
</protein>
<dbReference type="Proteomes" id="UP000027821">
    <property type="component" value="Unassembled WGS sequence"/>
</dbReference>
<accession>A0A074L469</accession>
<dbReference type="OrthoDB" id="9792322at2"/>
<organism evidence="3 4">
    <name type="scientific">Anditalea andensis</name>
    <dbReference type="NCBI Taxonomy" id="1048983"/>
    <lineage>
        <taxon>Bacteria</taxon>
        <taxon>Pseudomonadati</taxon>
        <taxon>Bacteroidota</taxon>
        <taxon>Cytophagia</taxon>
        <taxon>Cytophagales</taxon>
        <taxon>Cytophagaceae</taxon>
        <taxon>Anditalea</taxon>
    </lineage>
</organism>
<comment type="caution">
    <text evidence="3">The sequence shown here is derived from an EMBL/GenBank/DDBJ whole genome shotgun (WGS) entry which is preliminary data.</text>
</comment>
<gene>
    <name evidence="3" type="ORF">EL17_02735</name>
</gene>
<evidence type="ECO:0000313" key="3">
    <source>
        <dbReference type="EMBL" id="KEO74608.1"/>
    </source>
</evidence>
<reference evidence="3 4" key="1">
    <citation type="submission" date="2014-04" db="EMBL/GenBank/DDBJ databases">
        <title>Characterization and application of a salt tolerant electro-active bacterium.</title>
        <authorList>
            <person name="Yang L."/>
            <person name="Wei S."/>
            <person name="Tay Q.X.M."/>
        </authorList>
    </citation>
    <scope>NUCLEOTIDE SEQUENCE [LARGE SCALE GENOMIC DNA]</scope>
    <source>
        <strain evidence="3 4">LY1</strain>
    </source>
</reference>
<name>A0A074L469_9BACT</name>
<feature type="domain" description="Glycosyltransferase subfamily 4-like N-terminal" evidence="2">
    <location>
        <begin position="14"/>
        <end position="166"/>
    </location>
</feature>
<dbReference type="RefSeq" id="WP_035070535.1">
    <property type="nucleotide sequence ID" value="NZ_JMIH01000014.1"/>
</dbReference>
<dbReference type="Gene3D" id="3.40.50.2000">
    <property type="entry name" value="Glycogen Phosphorylase B"/>
    <property type="match status" value="2"/>
</dbReference>
<keyword evidence="4" id="KW-1185">Reference proteome</keyword>
<evidence type="ECO:0008006" key="5">
    <source>
        <dbReference type="Google" id="ProtNLM"/>
    </source>
</evidence>
<dbReference type="CDD" id="cd03801">
    <property type="entry name" value="GT4_PimA-like"/>
    <property type="match status" value="1"/>
</dbReference>